<dbReference type="InterPro" id="IPR011990">
    <property type="entry name" value="TPR-like_helical_dom_sf"/>
</dbReference>
<dbReference type="Gene3D" id="1.25.40.10">
    <property type="entry name" value="Tetratricopeptide repeat domain"/>
    <property type="match status" value="1"/>
</dbReference>
<gene>
    <name evidence="2" type="primary">LOC108980684</name>
</gene>
<dbReference type="PANTHER" id="PTHR26312:SF176">
    <property type="entry name" value="TETRATRICOPEPTIDE-LIKE HELICAL DOMAIN-CONTAINING PROTEIN-RELATED"/>
    <property type="match status" value="1"/>
</dbReference>
<dbReference type="GeneID" id="108980684"/>
<evidence type="ECO:0000313" key="2">
    <source>
        <dbReference type="RefSeq" id="XP_018807231.1"/>
    </source>
</evidence>
<dbReference type="Gramene" id="Jr12_24170_p1">
    <property type="protein sequence ID" value="cds.Jr12_24170_p1"/>
    <property type="gene ID" value="Jr12_24170"/>
</dbReference>
<dbReference type="Proteomes" id="UP000235220">
    <property type="component" value="Chromosome 12"/>
</dbReference>
<proteinExistence type="predicted"/>
<keyword evidence="1" id="KW-1185">Reference proteome</keyword>
<dbReference type="OrthoDB" id="1924189at2759"/>
<dbReference type="AlphaFoldDB" id="A0A2I4DJA8"/>
<evidence type="ECO:0000313" key="1">
    <source>
        <dbReference type="Proteomes" id="UP000235220"/>
    </source>
</evidence>
<accession>A0A2I4DJA8</accession>
<organism evidence="1 2">
    <name type="scientific">Juglans regia</name>
    <name type="common">English walnut</name>
    <dbReference type="NCBI Taxonomy" id="51240"/>
    <lineage>
        <taxon>Eukaryota</taxon>
        <taxon>Viridiplantae</taxon>
        <taxon>Streptophyta</taxon>
        <taxon>Embryophyta</taxon>
        <taxon>Tracheophyta</taxon>
        <taxon>Spermatophyta</taxon>
        <taxon>Magnoliopsida</taxon>
        <taxon>eudicotyledons</taxon>
        <taxon>Gunneridae</taxon>
        <taxon>Pentapetalae</taxon>
        <taxon>rosids</taxon>
        <taxon>fabids</taxon>
        <taxon>Fagales</taxon>
        <taxon>Juglandaceae</taxon>
        <taxon>Juglans</taxon>
    </lineage>
</organism>
<protein>
    <submittedName>
        <fullName evidence="2">Uncharacterized protein LOC108980684</fullName>
    </submittedName>
</protein>
<name>A0A2I4DJA8_JUGRE</name>
<dbReference type="SUPFAM" id="SSF48452">
    <property type="entry name" value="TPR-like"/>
    <property type="match status" value="1"/>
</dbReference>
<reference evidence="2" key="1">
    <citation type="submission" date="2025-08" db="UniProtKB">
        <authorList>
            <consortium name="RefSeq"/>
        </authorList>
    </citation>
    <scope>IDENTIFICATION</scope>
    <source>
        <tissue evidence="2">Leaves</tissue>
    </source>
</reference>
<sequence length="530" mass="60568">MGLRIGPNPTGWLPFQFTSPFLLCYAPNSAKKENIYPSMLKTCGGSNTFLAYRLSYQPARSRSRYCRENEVRLACGANFDELSDEETMKQMHDEIDKKTACTVSETSGKTRHIEGEDNVKLWHVAALKLHSLEPSLLGIQPEPPQWPERDEVLRISIQRRVNRMEIPISLRIIKRKQQWEESLEEAGDSTYCSMMRAFSSMVFIIRELQSCALQMRGSLYSEDLRGIVEKVQKELNASFVWVFQQVLSRTPTLMVYVMILLANFTACSMADNLGSSMSLSPCSHGTITETENKDRPQFKLGLMEIRPGTAAAGRSGRLNPVVDDTEGGDKDLRRSYLSMNVVPVEISEISLLRNRELITEEEVNLWNSVVEEASRMQAEMSGEALDHKTKQHLVSPMTVELEPDDYEDYFRTDLFYQLGLSREPNNTLLLSNYAQFLHLVSHDNDRAEECFNRALLVDPMDAEGLCRYADFLWMARKDLWGAEEKYEQAMAAEPGNPYYASKYSNFLWSTGGEDTYFPLNTFYDGYNKVL</sequence>
<dbReference type="RefSeq" id="XP_018807231.1">
    <property type="nucleotide sequence ID" value="XM_018951686.2"/>
</dbReference>
<dbReference type="KEGG" id="jre:108980684"/>
<dbReference type="PANTHER" id="PTHR26312">
    <property type="entry name" value="TETRATRICOPEPTIDE REPEAT PROTEIN 5"/>
    <property type="match status" value="1"/>
</dbReference>